<protein>
    <submittedName>
        <fullName evidence="2">Uncharacterized protein</fullName>
    </submittedName>
</protein>
<keyword evidence="1" id="KW-0812">Transmembrane</keyword>
<dbReference type="KEGG" id="apre:CNX65_12250"/>
<evidence type="ECO:0000256" key="1">
    <source>
        <dbReference type="SAM" id="Phobius"/>
    </source>
</evidence>
<keyword evidence="1" id="KW-0472">Membrane</keyword>
<evidence type="ECO:0000313" key="2">
    <source>
        <dbReference type="EMBL" id="ATE53974.1"/>
    </source>
</evidence>
<gene>
    <name evidence="2" type="ORF">CNX65_12250</name>
</gene>
<name>A0A290Z4R3_9PSEU</name>
<dbReference type="AlphaFoldDB" id="A0A290Z4R3"/>
<sequence length="74" mass="7599">MHVVLVVALGIGVVVISGEYGNEQITTTLAAVPRRWVLLLGKGFVVAVAALAAVAVGVEGSWGRAGCSGGRRRR</sequence>
<organism evidence="2 3">
    <name type="scientific">Actinosynnema pretiosum</name>
    <dbReference type="NCBI Taxonomy" id="42197"/>
    <lineage>
        <taxon>Bacteria</taxon>
        <taxon>Bacillati</taxon>
        <taxon>Actinomycetota</taxon>
        <taxon>Actinomycetes</taxon>
        <taxon>Pseudonocardiales</taxon>
        <taxon>Pseudonocardiaceae</taxon>
        <taxon>Actinosynnema</taxon>
    </lineage>
</organism>
<proteinExistence type="predicted"/>
<reference evidence="2" key="1">
    <citation type="submission" date="2017-09" db="EMBL/GenBank/DDBJ databases">
        <title>Complete Genome Sequence of ansamitocin-producing Bacterium Actinosynnema pretiosum X47.</title>
        <authorList>
            <person name="Cao G."/>
            <person name="Zong G."/>
            <person name="Zhong C."/>
            <person name="Fu J."/>
        </authorList>
    </citation>
    <scope>NUCLEOTIDE SEQUENCE [LARGE SCALE GENOMIC DNA]</scope>
    <source>
        <strain evidence="2">X47</strain>
    </source>
</reference>
<feature type="transmembrane region" description="Helical" evidence="1">
    <location>
        <begin position="36"/>
        <end position="58"/>
    </location>
</feature>
<keyword evidence="1" id="KW-1133">Transmembrane helix</keyword>
<dbReference type="EMBL" id="CP023445">
    <property type="protein sequence ID" value="ATE53974.1"/>
    <property type="molecule type" value="Genomic_DNA"/>
</dbReference>
<accession>A0A290Z4R3</accession>
<keyword evidence="3" id="KW-1185">Reference proteome</keyword>
<evidence type="ECO:0000313" key="3">
    <source>
        <dbReference type="Proteomes" id="UP000218505"/>
    </source>
</evidence>
<dbReference type="Proteomes" id="UP000218505">
    <property type="component" value="Chromosome"/>
</dbReference>